<reference evidence="10 11" key="1">
    <citation type="submission" date="2024-11" db="EMBL/GenBank/DDBJ databases">
        <title>Adaptive evolution of stress response genes in parasites aligns with host niche diversity.</title>
        <authorList>
            <person name="Hahn C."/>
            <person name="Resl P."/>
        </authorList>
    </citation>
    <scope>NUCLEOTIDE SEQUENCE [LARGE SCALE GENOMIC DNA]</scope>
    <source>
        <strain evidence="10">EGGRZ-B1_66</strain>
        <tissue evidence="10">Body</tissue>
    </source>
</reference>
<dbReference type="GO" id="GO:0000502">
    <property type="term" value="C:proteasome complex"/>
    <property type="evidence" value="ECO:0007669"/>
    <property type="project" value="UniProtKB-KW"/>
</dbReference>
<evidence type="ECO:0000256" key="6">
    <source>
        <dbReference type="ARBA" id="ARBA00022942"/>
    </source>
</evidence>
<protein>
    <recommendedName>
        <fullName evidence="9">Proteasome subunit beta</fullName>
    </recommendedName>
</protein>
<evidence type="ECO:0000256" key="7">
    <source>
        <dbReference type="ARBA" id="ARBA00023242"/>
    </source>
</evidence>
<evidence type="ECO:0000256" key="5">
    <source>
        <dbReference type="ARBA" id="ARBA00022801"/>
    </source>
</evidence>
<dbReference type="InterPro" id="IPR001353">
    <property type="entry name" value="Proteasome_sua/b"/>
</dbReference>
<dbReference type="InterPro" id="IPR016050">
    <property type="entry name" value="Proteasome_bsu_CS"/>
</dbReference>
<comment type="subcellular location">
    <subcellularLocation>
        <location evidence="9">Cytoplasm</location>
    </subcellularLocation>
    <subcellularLocation>
        <location evidence="9">Nucleus</location>
    </subcellularLocation>
</comment>
<dbReference type="Proteomes" id="UP001626550">
    <property type="component" value="Unassembled WGS sequence"/>
</dbReference>
<name>A0ABD2QHF7_9PLAT</name>
<accession>A0ABD2QHF7</accession>
<comment type="subunit">
    <text evidence="9">Component of the proteasome complex.</text>
</comment>
<keyword evidence="3" id="KW-0645">Protease</keyword>
<evidence type="ECO:0000256" key="8">
    <source>
        <dbReference type="PIRSR" id="PIRSR600243-1"/>
    </source>
</evidence>
<keyword evidence="11" id="KW-1185">Reference proteome</keyword>
<dbReference type="GO" id="GO:0005634">
    <property type="term" value="C:nucleus"/>
    <property type="evidence" value="ECO:0007669"/>
    <property type="project" value="UniProtKB-SubCell"/>
</dbReference>
<comment type="similarity">
    <text evidence="9">Belongs to the peptidase T1B family.</text>
</comment>
<dbReference type="SUPFAM" id="SSF56235">
    <property type="entry name" value="N-terminal nucleophile aminohydrolases (Ntn hydrolases)"/>
    <property type="match status" value="1"/>
</dbReference>
<dbReference type="InterPro" id="IPR023333">
    <property type="entry name" value="Proteasome_suB-type"/>
</dbReference>
<evidence type="ECO:0000256" key="4">
    <source>
        <dbReference type="ARBA" id="ARBA00022698"/>
    </source>
</evidence>
<keyword evidence="7 9" id="KW-0539">Nucleus</keyword>
<organism evidence="10 11">
    <name type="scientific">Cichlidogyrus casuarinus</name>
    <dbReference type="NCBI Taxonomy" id="1844966"/>
    <lineage>
        <taxon>Eukaryota</taxon>
        <taxon>Metazoa</taxon>
        <taxon>Spiralia</taxon>
        <taxon>Lophotrochozoa</taxon>
        <taxon>Platyhelminthes</taxon>
        <taxon>Monogenea</taxon>
        <taxon>Monopisthocotylea</taxon>
        <taxon>Dactylogyridea</taxon>
        <taxon>Ancyrocephalidae</taxon>
        <taxon>Cichlidogyrus</taxon>
    </lineage>
</organism>
<evidence type="ECO:0000256" key="9">
    <source>
        <dbReference type="RuleBase" id="RU004203"/>
    </source>
</evidence>
<evidence type="ECO:0000256" key="2">
    <source>
        <dbReference type="ARBA" id="ARBA00022490"/>
    </source>
</evidence>
<dbReference type="AlphaFoldDB" id="A0ABD2QHF7"/>
<keyword evidence="4" id="KW-0888">Threonine protease</keyword>
<dbReference type="PROSITE" id="PS00854">
    <property type="entry name" value="PROTEASOME_BETA_1"/>
    <property type="match status" value="1"/>
</dbReference>
<proteinExistence type="inferred from homology"/>
<sequence>MDVFPMGGFSFENCARNELIMKKGIQMPKTVKTGTTIVGLLYTDGVVLAADTRSTSGNIVAEKNCEKIHYISPNIYCCGAGTAADTEKVTEMVSSNMELHTRNTGRQARPISVLRSLKQHLFNYQGHIGAALVVGGVDFSGPHLYTIDPHGSTSTLPFVAMGSGCLAALSVLETSYKPSMNREEAIKLARDAIASGIFNDMGSGSNVDICVITKNKTDFLRNYDVVVHKGVRSLKYLPNNQTEVVRKNTKRIDYDIITTRIIRDVPSGSTSEPMEVAM</sequence>
<dbReference type="Gene3D" id="3.60.20.10">
    <property type="entry name" value="Glutamine Phosphoribosylpyrophosphate, subunit 1, domain 1"/>
    <property type="match status" value="1"/>
</dbReference>
<dbReference type="GO" id="GO:0004298">
    <property type="term" value="F:threonine-type endopeptidase activity"/>
    <property type="evidence" value="ECO:0007669"/>
    <property type="project" value="UniProtKB-KW"/>
</dbReference>
<keyword evidence="2 9" id="KW-0963">Cytoplasm</keyword>
<dbReference type="InterPro" id="IPR000243">
    <property type="entry name" value="Pept_T1A_subB"/>
</dbReference>
<dbReference type="Pfam" id="PF00227">
    <property type="entry name" value="Proteasome"/>
    <property type="match status" value="1"/>
</dbReference>
<comment type="function">
    <text evidence="9">Component of the proteasome, a multicatalytic proteinase complex which is characterized by its ability to cleave peptides with Arg, Phe, Tyr, Leu, and Glu adjacent to the leaving group at neutral or slightly basic pH. The proteasome has an ATP-dependent proteolytic activity.</text>
</comment>
<dbReference type="EMBL" id="JBJKFK010000185">
    <property type="protein sequence ID" value="KAL3318962.1"/>
    <property type="molecule type" value="Genomic_DNA"/>
</dbReference>
<evidence type="ECO:0000313" key="10">
    <source>
        <dbReference type="EMBL" id="KAL3318962.1"/>
    </source>
</evidence>
<dbReference type="CDD" id="cd03763">
    <property type="entry name" value="proteasome_beta_type_7"/>
    <property type="match status" value="1"/>
</dbReference>
<dbReference type="PRINTS" id="PR00141">
    <property type="entry name" value="PROTEASOME"/>
</dbReference>
<gene>
    <name evidence="10" type="primary">PSMB7</name>
    <name evidence="10" type="ORF">Ciccas_002377</name>
</gene>
<evidence type="ECO:0000256" key="3">
    <source>
        <dbReference type="ARBA" id="ARBA00022670"/>
    </source>
</evidence>
<dbReference type="GO" id="GO:0005737">
    <property type="term" value="C:cytoplasm"/>
    <property type="evidence" value="ECO:0007669"/>
    <property type="project" value="UniProtKB-SubCell"/>
</dbReference>
<dbReference type="FunFam" id="3.60.20.10:FF:000005">
    <property type="entry name" value="Proteasome subunit beta type-2"/>
    <property type="match status" value="1"/>
</dbReference>
<dbReference type="GO" id="GO:0006508">
    <property type="term" value="P:proteolysis"/>
    <property type="evidence" value="ECO:0007669"/>
    <property type="project" value="UniProtKB-KW"/>
</dbReference>
<comment type="catalytic activity">
    <reaction evidence="1">
        <text>Cleavage of peptide bonds with very broad specificity.</text>
        <dbReference type="EC" id="3.4.25.1"/>
    </reaction>
</comment>
<dbReference type="PANTHER" id="PTHR32194:SF4">
    <property type="entry name" value="PROTEASOME SUBUNIT BETA TYPE-7"/>
    <property type="match status" value="1"/>
</dbReference>
<evidence type="ECO:0000313" key="11">
    <source>
        <dbReference type="Proteomes" id="UP001626550"/>
    </source>
</evidence>
<dbReference type="PROSITE" id="PS51476">
    <property type="entry name" value="PROTEASOME_BETA_2"/>
    <property type="match status" value="1"/>
</dbReference>
<dbReference type="PANTHER" id="PTHR32194">
    <property type="entry name" value="METALLOPROTEASE TLDD"/>
    <property type="match status" value="1"/>
</dbReference>
<feature type="active site" description="Nucleophile" evidence="8">
    <location>
        <position position="35"/>
    </location>
</feature>
<comment type="caution">
    <text evidence="10">The sequence shown here is derived from an EMBL/GenBank/DDBJ whole genome shotgun (WGS) entry which is preliminary data.</text>
</comment>
<keyword evidence="6 9" id="KW-0647">Proteasome</keyword>
<evidence type="ECO:0000256" key="1">
    <source>
        <dbReference type="ARBA" id="ARBA00001198"/>
    </source>
</evidence>
<dbReference type="InterPro" id="IPR029055">
    <property type="entry name" value="Ntn_hydrolases_N"/>
</dbReference>
<keyword evidence="5" id="KW-0378">Hydrolase</keyword>